<evidence type="ECO:0000313" key="4">
    <source>
        <dbReference type="Proteomes" id="UP000193689"/>
    </source>
</evidence>
<proteinExistence type="inferred from homology"/>
<evidence type="ECO:0000313" key="3">
    <source>
        <dbReference type="EMBL" id="ORY58752.1"/>
    </source>
</evidence>
<dbReference type="Pfam" id="PF13489">
    <property type="entry name" value="Methyltransf_23"/>
    <property type="match status" value="1"/>
</dbReference>
<dbReference type="RefSeq" id="XP_040711564.1">
    <property type="nucleotide sequence ID" value="XM_040861094.1"/>
</dbReference>
<dbReference type="GO" id="GO:0008168">
    <property type="term" value="F:methyltransferase activity"/>
    <property type="evidence" value="ECO:0007669"/>
    <property type="project" value="UniProtKB-KW"/>
</dbReference>
<dbReference type="EMBL" id="MCFJ01000015">
    <property type="protein sequence ID" value="ORY58752.1"/>
    <property type="molecule type" value="Genomic_DNA"/>
</dbReference>
<reference evidence="3 4" key="1">
    <citation type="submission" date="2016-07" db="EMBL/GenBank/DDBJ databases">
        <title>Pervasive Adenine N6-methylation of Active Genes in Fungi.</title>
        <authorList>
            <consortium name="DOE Joint Genome Institute"/>
            <person name="Mondo S.J."/>
            <person name="Dannebaum R.O."/>
            <person name="Kuo R.C."/>
            <person name="Labutti K."/>
            <person name="Haridas S."/>
            <person name="Kuo A."/>
            <person name="Salamov A."/>
            <person name="Ahrendt S.R."/>
            <person name="Lipzen A."/>
            <person name="Sullivan W."/>
            <person name="Andreopoulos W.B."/>
            <person name="Clum A."/>
            <person name="Lindquist E."/>
            <person name="Daum C."/>
            <person name="Ramamoorthy G.K."/>
            <person name="Gryganskyi A."/>
            <person name="Culley D."/>
            <person name="Magnuson J.K."/>
            <person name="James T.Y."/>
            <person name="O'Malley M.A."/>
            <person name="Stajich J.E."/>
            <person name="Spatafora J.W."/>
            <person name="Visel A."/>
            <person name="Grigoriev I.V."/>
        </authorList>
    </citation>
    <scope>NUCLEOTIDE SEQUENCE [LARGE SCALE GENOMIC DNA]</scope>
    <source>
        <strain evidence="3 4">CBS 129021</strain>
    </source>
</reference>
<keyword evidence="4" id="KW-1185">Reference proteome</keyword>
<comment type="caution">
    <text evidence="3">The sequence shown here is derived from an EMBL/GenBank/DDBJ whole genome shotgun (WGS) entry which is preliminary data.</text>
</comment>
<protein>
    <submittedName>
        <fullName evidence="3">S-adenosyl-L-methionine-dependent methyltransferase</fullName>
    </submittedName>
</protein>
<keyword evidence="3" id="KW-0808">Transferase</keyword>
<evidence type="ECO:0000256" key="2">
    <source>
        <dbReference type="SAM" id="MobiDB-lite"/>
    </source>
</evidence>
<dbReference type="GO" id="GO:0032259">
    <property type="term" value="P:methylation"/>
    <property type="evidence" value="ECO:0007669"/>
    <property type="project" value="UniProtKB-KW"/>
</dbReference>
<dbReference type="AlphaFoldDB" id="A0A1Y2DHN0"/>
<dbReference type="PANTHER" id="PTHR43591">
    <property type="entry name" value="METHYLTRANSFERASE"/>
    <property type="match status" value="1"/>
</dbReference>
<dbReference type="SUPFAM" id="SSF53335">
    <property type="entry name" value="S-adenosyl-L-methionine-dependent methyltransferases"/>
    <property type="match status" value="1"/>
</dbReference>
<dbReference type="InterPro" id="IPR029063">
    <property type="entry name" value="SAM-dependent_MTases_sf"/>
</dbReference>
<gene>
    <name evidence="3" type="ORF">BCR38DRAFT_446485</name>
</gene>
<name>A0A1Y2DHN0_9PEZI</name>
<dbReference type="STRING" id="1141098.A0A1Y2DHN0"/>
<dbReference type="Gene3D" id="3.40.50.150">
    <property type="entry name" value="Vaccinia Virus protein VP39"/>
    <property type="match status" value="1"/>
</dbReference>
<dbReference type="OrthoDB" id="2013972at2759"/>
<dbReference type="Proteomes" id="UP000193689">
    <property type="component" value="Unassembled WGS sequence"/>
</dbReference>
<evidence type="ECO:0000256" key="1">
    <source>
        <dbReference type="ARBA" id="ARBA00038158"/>
    </source>
</evidence>
<accession>A0A1Y2DHN0</accession>
<feature type="region of interest" description="Disordered" evidence="2">
    <location>
        <begin position="1"/>
        <end position="27"/>
    </location>
</feature>
<dbReference type="GeneID" id="63777306"/>
<dbReference type="PANTHER" id="PTHR43591:SF102">
    <property type="entry name" value="S-ADENOSYL-L-METHIONINE-DEPENDENT METHYLTRANSFERASE"/>
    <property type="match status" value="1"/>
</dbReference>
<organism evidence="3 4">
    <name type="scientific">Pseudomassariella vexata</name>
    <dbReference type="NCBI Taxonomy" id="1141098"/>
    <lineage>
        <taxon>Eukaryota</taxon>
        <taxon>Fungi</taxon>
        <taxon>Dikarya</taxon>
        <taxon>Ascomycota</taxon>
        <taxon>Pezizomycotina</taxon>
        <taxon>Sordariomycetes</taxon>
        <taxon>Xylariomycetidae</taxon>
        <taxon>Amphisphaeriales</taxon>
        <taxon>Pseudomassariaceae</taxon>
        <taxon>Pseudomassariella</taxon>
    </lineage>
</organism>
<comment type="similarity">
    <text evidence="1">Belongs to the methyltransferase superfamily. LaeA methyltransferase family.</text>
</comment>
<dbReference type="CDD" id="cd02440">
    <property type="entry name" value="AdoMet_MTases"/>
    <property type="match status" value="1"/>
</dbReference>
<keyword evidence="3" id="KW-0489">Methyltransferase</keyword>
<dbReference type="InParanoid" id="A0A1Y2DHN0"/>
<sequence length="374" mass="41592">MAENPTNPFAKSGGVNAGVGGPADTKPRFPPVTLPSKIQSHNSHHPIMAPGHAMASGIDPQSSNTGLVNTSHLIAPAQPYRQPQDEEYQHTGSTIPDPIAVWENGRSFHGYKEGKYFFPNDAKEQDRLDLQHKLWTMALDNSLGWAPVGDAPSNVLHVGTGTGIWAVDFAEEHPLSNVIGTDLSLIQPPNKPENCHFFLDDIEEEWIFEMPFDNVHLRLMVSCFNRPKDVMAKILDHLRPGGWVEYHDTVFDLSCVDDTMQGTALRRWCDLMIAGAANLGRNLNVTKQYKDWMVELGFVDIIEKKVACPGNSWPVDPHQRELGRWQAVNTTSSIQGISLRVLQKGLGMSVDAINELSKQVQADACNRNIHWYCT</sequence>